<accession>A0A2C9CRK8</accession>
<dbReference type="GO" id="GO:0015562">
    <property type="term" value="F:efflux transmembrane transporter activity"/>
    <property type="evidence" value="ECO:0007669"/>
    <property type="project" value="TreeGrafter"/>
</dbReference>
<gene>
    <name evidence="4" type="ORF">SAMN06273572_102566</name>
</gene>
<dbReference type="Gene3D" id="2.40.420.20">
    <property type="match status" value="1"/>
</dbReference>
<feature type="chain" id="PRO_5012383735" evidence="3">
    <location>
        <begin position="23"/>
        <end position="345"/>
    </location>
</feature>
<evidence type="ECO:0000256" key="3">
    <source>
        <dbReference type="SAM" id="SignalP"/>
    </source>
</evidence>
<evidence type="ECO:0000313" key="5">
    <source>
        <dbReference type="Proteomes" id="UP000220034"/>
    </source>
</evidence>
<keyword evidence="5" id="KW-1185">Reference proteome</keyword>
<name>A0A2C9CRK8_9RHOB</name>
<dbReference type="PANTHER" id="PTHR30469:SF20">
    <property type="entry name" value="EFFLUX RND TRANSPORTER PERIPLASMIC ADAPTOR SUBUNIT"/>
    <property type="match status" value="1"/>
</dbReference>
<reference evidence="5" key="1">
    <citation type="submission" date="2017-09" db="EMBL/GenBank/DDBJ databases">
        <authorList>
            <person name="Varghese N."/>
            <person name="Submissions S."/>
        </authorList>
    </citation>
    <scope>NUCLEOTIDE SEQUENCE [LARGE SCALE GENOMIC DNA]</scope>
    <source>
        <strain evidence="5">C7</strain>
    </source>
</reference>
<comment type="similarity">
    <text evidence="1">Belongs to the membrane fusion protein (MFP) (TC 8.A.1) family.</text>
</comment>
<dbReference type="Gene3D" id="2.40.30.170">
    <property type="match status" value="1"/>
</dbReference>
<dbReference type="InterPro" id="IPR006143">
    <property type="entry name" value="RND_pump_MFP"/>
</dbReference>
<dbReference type="NCBIfam" id="TIGR01730">
    <property type="entry name" value="RND_mfp"/>
    <property type="match status" value="1"/>
</dbReference>
<dbReference type="EMBL" id="OCTN01000002">
    <property type="protein sequence ID" value="SOH93887.1"/>
    <property type="molecule type" value="Genomic_DNA"/>
</dbReference>
<dbReference type="AlphaFoldDB" id="A0A2C9CRK8"/>
<dbReference type="OrthoDB" id="9813967at2"/>
<dbReference type="Gene3D" id="2.40.50.100">
    <property type="match status" value="1"/>
</dbReference>
<feature type="coiled-coil region" evidence="2">
    <location>
        <begin position="92"/>
        <end position="142"/>
    </location>
</feature>
<dbReference type="PANTHER" id="PTHR30469">
    <property type="entry name" value="MULTIDRUG RESISTANCE PROTEIN MDTA"/>
    <property type="match status" value="1"/>
</dbReference>
<organism evidence="4 5">
    <name type="scientific">Pontivivens marinum</name>
    <dbReference type="NCBI Taxonomy" id="1690039"/>
    <lineage>
        <taxon>Bacteria</taxon>
        <taxon>Pseudomonadati</taxon>
        <taxon>Pseudomonadota</taxon>
        <taxon>Alphaproteobacteria</taxon>
        <taxon>Rhodobacterales</taxon>
        <taxon>Paracoccaceae</taxon>
        <taxon>Pontivivens</taxon>
    </lineage>
</organism>
<keyword evidence="3" id="KW-0732">Signal</keyword>
<dbReference type="GO" id="GO:1990281">
    <property type="term" value="C:efflux pump complex"/>
    <property type="evidence" value="ECO:0007669"/>
    <property type="project" value="TreeGrafter"/>
</dbReference>
<evidence type="ECO:0000256" key="2">
    <source>
        <dbReference type="SAM" id="Coils"/>
    </source>
</evidence>
<evidence type="ECO:0000256" key="1">
    <source>
        <dbReference type="ARBA" id="ARBA00009477"/>
    </source>
</evidence>
<dbReference type="RefSeq" id="WP_097929431.1">
    <property type="nucleotide sequence ID" value="NZ_OCTN01000002.1"/>
</dbReference>
<dbReference type="Proteomes" id="UP000220034">
    <property type="component" value="Unassembled WGS sequence"/>
</dbReference>
<protein>
    <submittedName>
        <fullName evidence="4">RND family efflux transporter, MFP subunit</fullName>
    </submittedName>
</protein>
<keyword evidence="2" id="KW-0175">Coiled coil</keyword>
<sequence>MGKLLRLTTLICIAMMPIAAKAEGPVVKLETVSAANDTLRRVFYGRVVARETVDLSFQVAGQILEFPIEEGAFVPAGNLVAMLDLEPFELALEQANAEYAQTERLADRYRQLVGSAVAESNLQDAETQLELSAIAVRNAERALDQATLHAPFDAIVAGRLLPNFSTASAGTPVVRLHDMSDVRIEIDVPETLFQRAGRDPNLMLIAEFPSGDRSYRMDVREFNAETAQVAQTYSITLGMEPQDDLDVLPGSSAKVTAYLSTGAVRIEIPASAVIVANDSSTHVMVFDPTGANEGIVTNTPVEIVPTDRGMVEVISGLEEGQEIVLIGASALQDGDAVRRFVGFGD</sequence>
<proteinExistence type="inferred from homology"/>
<evidence type="ECO:0000313" key="4">
    <source>
        <dbReference type="EMBL" id="SOH93887.1"/>
    </source>
</evidence>
<dbReference type="SUPFAM" id="SSF111369">
    <property type="entry name" value="HlyD-like secretion proteins"/>
    <property type="match status" value="1"/>
</dbReference>
<feature type="signal peptide" evidence="3">
    <location>
        <begin position="1"/>
        <end position="22"/>
    </location>
</feature>